<dbReference type="InterPro" id="IPR014729">
    <property type="entry name" value="Rossmann-like_a/b/a_fold"/>
</dbReference>
<keyword evidence="1" id="KW-0812">Transmembrane</keyword>
<dbReference type="InterPro" id="IPR051599">
    <property type="entry name" value="Cell_Envelope_Assoc"/>
</dbReference>
<dbReference type="KEGG" id="cph:Cpha266_2596"/>
<keyword evidence="4" id="KW-1185">Reference proteome</keyword>
<dbReference type="PANTHER" id="PTHR30336:SF4">
    <property type="entry name" value="ENVELOPE BIOGENESIS FACTOR ELYC"/>
    <property type="match status" value="1"/>
</dbReference>
<organism evidence="3 4">
    <name type="scientific">Chlorobium phaeobacteroides (strain DSM 266 / SMG 266 / 2430)</name>
    <dbReference type="NCBI Taxonomy" id="290317"/>
    <lineage>
        <taxon>Bacteria</taxon>
        <taxon>Pseudomonadati</taxon>
        <taxon>Chlorobiota</taxon>
        <taxon>Chlorobiia</taxon>
        <taxon>Chlorobiales</taxon>
        <taxon>Chlorobiaceae</taxon>
        <taxon>Chlorobium/Pelodictyon group</taxon>
        <taxon>Chlorobium</taxon>
    </lineage>
</organism>
<dbReference type="EMBL" id="CP000492">
    <property type="protein sequence ID" value="ABL66584.1"/>
    <property type="molecule type" value="Genomic_DNA"/>
</dbReference>
<dbReference type="GO" id="GO:0043164">
    <property type="term" value="P:Gram-negative-bacterium-type cell wall biogenesis"/>
    <property type="evidence" value="ECO:0007669"/>
    <property type="project" value="TreeGrafter"/>
</dbReference>
<dbReference type="eggNOG" id="COG1434">
    <property type="taxonomic scope" value="Bacteria"/>
</dbReference>
<evidence type="ECO:0000313" key="3">
    <source>
        <dbReference type="EMBL" id="ABL66584.1"/>
    </source>
</evidence>
<dbReference type="HOGENOM" id="CLU_053514_1_2_10"/>
<accession>A1BJK7</accession>
<protein>
    <recommendedName>
        <fullName evidence="2">DUF218 domain-containing protein</fullName>
    </recommendedName>
</protein>
<dbReference type="GO" id="GO:0005886">
    <property type="term" value="C:plasma membrane"/>
    <property type="evidence" value="ECO:0007669"/>
    <property type="project" value="TreeGrafter"/>
</dbReference>
<dbReference type="InterPro" id="IPR003848">
    <property type="entry name" value="DUF218"/>
</dbReference>
<name>A1BJK7_CHLPD</name>
<keyword evidence="1" id="KW-0472">Membrane</keyword>
<dbReference type="PANTHER" id="PTHR30336">
    <property type="entry name" value="INNER MEMBRANE PROTEIN, PROBABLE PERMEASE"/>
    <property type="match status" value="1"/>
</dbReference>
<evidence type="ECO:0000313" key="4">
    <source>
        <dbReference type="Proteomes" id="UP000008701"/>
    </source>
</evidence>
<dbReference type="OrthoDB" id="9782395at2"/>
<sequence length="250" mass="27338" precursor="true">MLMFHKLFPIFFLPLGLCFLLFAAGLLLKSRGVIFFGVALLWVFSMPVTGDFLTRLVCGVYSFRGSAASLPDADAVVVLSGMIERVDGAPLGEWGEAVDRFDGGIELFRAGKAPLLVFTGGWIPWRPDRVPEGELLSRRAVLLGVSPEAIRVTEKVENTAEEAVAVRRLLGSGLGSEKTVILVTSAYHMHRSVLLFRREGLRVIPFPVDFSFGGPESLTVLSFLPDAGALRLSERALRELLGIAFYRVKG</sequence>
<reference evidence="3 4" key="1">
    <citation type="submission" date="2006-12" db="EMBL/GenBank/DDBJ databases">
        <title>Complete sequence of Chlorobium phaeobacteroides DSM 266.</title>
        <authorList>
            <consortium name="US DOE Joint Genome Institute"/>
            <person name="Copeland A."/>
            <person name="Lucas S."/>
            <person name="Lapidus A."/>
            <person name="Barry K."/>
            <person name="Detter J.C."/>
            <person name="Glavina del Rio T."/>
            <person name="Hammon N."/>
            <person name="Israni S."/>
            <person name="Pitluck S."/>
            <person name="Goltsman E."/>
            <person name="Schmutz J."/>
            <person name="Larimer F."/>
            <person name="Land M."/>
            <person name="Hauser L."/>
            <person name="Mikhailova N."/>
            <person name="Li T."/>
            <person name="Overmann J."/>
            <person name="Bryant D.A."/>
            <person name="Richardson P."/>
        </authorList>
    </citation>
    <scope>NUCLEOTIDE SEQUENCE [LARGE SCALE GENOMIC DNA]</scope>
    <source>
        <strain evidence="3 4">DSM 266</strain>
    </source>
</reference>
<dbReference type="RefSeq" id="WP_015961115.1">
    <property type="nucleotide sequence ID" value="NC_008639.1"/>
</dbReference>
<evidence type="ECO:0000259" key="2">
    <source>
        <dbReference type="Pfam" id="PF02698"/>
    </source>
</evidence>
<dbReference type="AlphaFoldDB" id="A1BJK7"/>
<feature type="domain" description="DUF218" evidence="2">
    <location>
        <begin position="74"/>
        <end position="242"/>
    </location>
</feature>
<evidence type="ECO:0000256" key="1">
    <source>
        <dbReference type="SAM" id="Phobius"/>
    </source>
</evidence>
<keyword evidence="1" id="KW-1133">Transmembrane helix</keyword>
<proteinExistence type="predicted"/>
<feature type="transmembrane region" description="Helical" evidence="1">
    <location>
        <begin position="33"/>
        <end position="54"/>
    </location>
</feature>
<dbReference type="GO" id="GO:0000270">
    <property type="term" value="P:peptidoglycan metabolic process"/>
    <property type="evidence" value="ECO:0007669"/>
    <property type="project" value="TreeGrafter"/>
</dbReference>
<gene>
    <name evidence="3" type="ordered locus">Cpha266_2596</name>
</gene>
<dbReference type="Pfam" id="PF02698">
    <property type="entry name" value="DUF218"/>
    <property type="match status" value="1"/>
</dbReference>
<dbReference type="Gene3D" id="3.40.50.620">
    <property type="entry name" value="HUPs"/>
    <property type="match status" value="1"/>
</dbReference>
<dbReference type="CDD" id="cd06259">
    <property type="entry name" value="YdcF-like"/>
    <property type="match status" value="1"/>
</dbReference>
<dbReference type="Proteomes" id="UP000008701">
    <property type="component" value="Chromosome"/>
</dbReference>